<sequence>MYLLLLGIILVLLKYLAVGPVAHWPWWWTLVPFGLAALWWTWADFSGYTKRKAAEKIEKRKQERIERQKESLGLRPRKPR</sequence>
<dbReference type="Proteomes" id="UP000252174">
    <property type="component" value="Unassembled WGS sequence"/>
</dbReference>
<reference evidence="2 3" key="1">
    <citation type="submission" date="2018-07" db="EMBL/GenBank/DDBJ databases">
        <title>Genomic Encyclopedia of Type Strains, Phase IV (KMG-IV): sequencing the most valuable type-strain genomes for metagenomic binning, comparative biology and taxonomic classification.</title>
        <authorList>
            <person name="Goeker M."/>
        </authorList>
    </citation>
    <scope>NUCLEOTIDE SEQUENCE [LARGE SCALE GENOMIC DNA]</scope>
    <source>
        <strain evidence="2 3">DSM 100911</strain>
    </source>
</reference>
<dbReference type="RefSeq" id="WP_114481772.1">
    <property type="nucleotide sequence ID" value="NZ_QPJU01000001.1"/>
</dbReference>
<evidence type="ECO:0000313" key="2">
    <source>
        <dbReference type="EMBL" id="RCX11589.1"/>
    </source>
</evidence>
<feature type="transmembrane region" description="Helical" evidence="1">
    <location>
        <begin position="26"/>
        <end position="43"/>
    </location>
</feature>
<protein>
    <submittedName>
        <fullName evidence="2">Small Trp-rich protein</fullName>
    </submittedName>
</protein>
<gene>
    <name evidence="2" type="ORF">DFR45_101112</name>
</gene>
<dbReference type="InterPro" id="IPR031044">
    <property type="entry name" value="Small_Trp_rich"/>
</dbReference>
<keyword evidence="1" id="KW-0812">Transmembrane</keyword>
<name>A0A369AQD6_9BURK</name>
<dbReference type="NCBIfam" id="TIGR04438">
    <property type="entry name" value="small_Trp_rich"/>
    <property type="match status" value="1"/>
</dbReference>
<keyword evidence="1" id="KW-0472">Membrane</keyword>
<keyword evidence="3" id="KW-1185">Reference proteome</keyword>
<dbReference type="AlphaFoldDB" id="A0A369AQD6"/>
<keyword evidence="1" id="KW-1133">Transmembrane helix</keyword>
<evidence type="ECO:0000313" key="3">
    <source>
        <dbReference type="Proteomes" id="UP000252174"/>
    </source>
</evidence>
<dbReference type="EMBL" id="QPJU01000001">
    <property type="protein sequence ID" value="RCX11589.1"/>
    <property type="molecule type" value="Genomic_DNA"/>
</dbReference>
<organism evidence="2 3">
    <name type="scientific">Extensimonas vulgaris</name>
    <dbReference type="NCBI Taxonomy" id="1031594"/>
    <lineage>
        <taxon>Bacteria</taxon>
        <taxon>Pseudomonadati</taxon>
        <taxon>Pseudomonadota</taxon>
        <taxon>Betaproteobacteria</taxon>
        <taxon>Burkholderiales</taxon>
        <taxon>Comamonadaceae</taxon>
        <taxon>Extensimonas</taxon>
    </lineage>
</organism>
<dbReference type="OrthoDB" id="8689816at2"/>
<proteinExistence type="predicted"/>
<accession>A0A369AQD6</accession>
<comment type="caution">
    <text evidence="2">The sequence shown here is derived from an EMBL/GenBank/DDBJ whole genome shotgun (WGS) entry which is preliminary data.</text>
</comment>
<evidence type="ECO:0000256" key="1">
    <source>
        <dbReference type="SAM" id="Phobius"/>
    </source>
</evidence>